<keyword evidence="1" id="KW-0479">Metal-binding</keyword>
<dbReference type="InterPro" id="IPR050963">
    <property type="entry name" value="Sirohydro_Cobaltochel/CbiX"/>
</dbReference>
<dbReference type="RefSeq" id="WP_095721141.1">
    <property type="nucleotide sequence ID" value="NZ_NTFS01000058.1"/>
</dbReference>
<evidence type="ECO:0000256" key="2">
    <source>
        <dbReference type="ARBA" id="ARBA00023239"/>
    </source>
</evidence>
<dbReference type="Gene3D" id="3.40.50.1400">
    <property type="match status" value="2"/>
</dbReference>
<dbReference type="SUPFAM" id="SSF53800">
    <property type="entry name" value="Chelatase"/>
    <property type="match status" value="1"/>
</dbReference>
<accession>A0A2A2TLG0</accession>
<dbReference type="OrthoDB" id="482456at2"/>
<proteinExistence type="predicted"/>
<reference evidence="3 4" key="1">
    <citation type="submission" date="2017-08" db="EMBL/GenBank/DDBJ databases">
        <title>Draft genome sequence of filamentous cyanobacterium Calothrix elsteri CCALA 953.</title>
        <authorList>
            <person name="Gagunashvili A.N."/>
            <person name="Elster J."/>
            <person name="Andresson O.S."/>
        </authorList>
    </citation>
    <scope>NUCLEOTIDE SEQUENCE [LARGE SCALE GENOMIC DNA]</scope>
    <source>
        <strain evidence="3 4">CCALA 953</strain>
    </source>
</reference>
<organism evidence="3 4">
    <name type="scientific">Brunnivagina elsteri CCALA 953</name>
    <dbReference type="NCBI Taxonomy" id="987040"/>
    <lineage>
        <taxon>Bacteria</taxon>
        <taxon>Bacillati</taxon>
        <taxon>Cyanobacteriota</taxon>
        <taxon>Cyanophyceae</taxon>
        <taxon>Nostocales</taxon>
        <taxon>Calotrichaceae</taxon>
        <taxon>Brunnivagina</taxon>
    </lineage>
</organism>
<dbReference type="CDD" id="cd03416">
    <property type="entry name" value="CbiX_SirB_N"/>
    <property type="match status" value="1"/>
</dbReference>
<dbReference type="CDD" id="cd03414">
    <property type="entry name" value="CbiX_SirB_C"/>
    <property type="match status" value="1"/>
</dbReference>
<dbReference type="AlphaFoldDB" id="A0A2A2TLG0"/>
<sequence>MPSAYLLLSHGSHDARPEIAMQKLSNLLEHRLENSQLETPNTISETIVGTAYLELQPQPLHLQICKFVKQFTPQQPLHLKILPLFLLSGMHVMEDIPAEINLAKKMLGENVQVELQPYLGSYQELGQLLAKQLTTTSAEKYILMAHGSRRPGFQVPMEKVISNLVGLNLDVTTAYWAVPPSLEDTVGELVTSGYRRIAIAPYFLFPGGITDAIAIAVEKLQLQFPGVSLNLTEPLGTSTELADLIWDLLQK</sequence>
<evidence type="ECO:0000256" key="1">
    <source>
        <dbReference type="ARBA" id="ARBA00022723"/>
    </source>
</evidence>
<gene>
    <name evidence="3" type="ORF">CK510_07675</name>
</gene>
<name>A0A2A2TLG0_9CYAN</name>
<keyword evidence="4" id="KW-1185">Reference proteome</keyword>
<evidence type="ECO:0000313" key="3">
    <source>
        <dbReference type="EMBL" id="PAX58386.1"/>
    </source>
</evidence>
<dbReference type="Pfam" id="PF01903">
    <property type="entry name" value="CbiX"/>
    <property type="match status" value="2"/>
</dbReference>
<comment type="caution">
    <text evidence="3">The sequence shown here is derived from an EMBL/GenBank/DDBJ whole genome shotgun (WGS) entry which is preliminary data.</text>
</comment>
<dbReference type="GO" id="GO:0016829">
    <property type="term" value="F:lyase activity"/>
    <property type="evidence" value="ECO:0007669"/>
    <property type="project" value="UniProtKB-KW"/>
</dbReference>
<evidence type="ECO:0000313" key="4">
    <source>
        <dbReference type="Proteomes" id="UP000218238"/>
    </source>
</evidence>
<keyword evidence="2" id="KW-0456">Lyase</keyword>
<dbReference type="PANTHER" id="PTHR33542">
    <property type="entry name" value="SIROHYDROCHLORIN FERROCHELATASE, CHLOROPLASTIC"/>
    <property type="match status" value="1"/>
</dbReference>
<dbReference type="InterPro" id="IPR002762">
    <property type="entry name" value="CbiX-like"/>
</dbReference>
<protein>
    <submittedName>
        <fullName evidence="3">Sirohydrochlorin chelatase</fullName>
    </submittedName>
</protein>
<dbReference type="GO" id="GO:0046872">
    <property type="term" value="F:metal ion binding"/>
    <property type="evidence" value="ECO:0007669"/>
    <property type="project" value="UniProtKB-KW"/>
</dbReference>
<dbReference type="PANTHER" id="PTHR33542:SF3">
    <property type="entry name" value="SIROHYDROCHLORIN FERROCHELATASE, CHLOROPLASTIC"/>
    <property type="match status" value="1"/>
</dbReference>
<dbReference type="Proteomes" id="UP000218238">
    <property type="component" value="Unassembled WGS sequence"/>
</dbReference>
<dbReference type="EMBL" id="NTFS01000058">
    <property type="protein sequence ID" value="PAX58386.1"/>
    <property type="molecule type" value="Genomic_DNA"/>
</dbReference>